<evidence type="ECO:0000256" key="8">
    <source>
        <dbReference type="SAM" id="MobiDB-lite"/>
    </source>
</evidence>
<evidence type="ECO:0000256" key="2">
    <source>
        <dbReference type="ARBA" id="ARBA00022679"/>
    </source>
</evidence>
<reference evidence="12" key="1">
    <citation type="journal article" date="2019" name="Int. J. Syst. Evol. Microbiol.">
        <title>The Global Catalogue of Microorganisms (GCM) 10K type strain sequencing project: providing services to taxonomists for standard genome sequencing and annotation.</title>
        <authorList>
            <consortium name="The Broad Institute Genomics Platform"/>
            <consortium name="The Broad Institute Genome Sequencing Center for Infectious Disease"/>
            <person name="Wu L."/>
            <person name="Ma J."/>
        </authorList>
    </citation>
    <scope>NUCLEOTIDE SEQUENCE [LARGE SCALE GENOMIC DNA]</scope>
    <source>
        <strain evidence="12">PCU 347</strain>
    </source>
</reference>
<dbReference type="Pfam" id="PF00069">
    <property type="entry name" value="Pkinase"/>
    <property type="match status" value="1"/>
</dbReference>
<feature type="binding site" evidence="7">
    <location>
        <position position="43"/>
    </location>
    <ligand>
        <name>ATP</name>
        <dbReference type="ChEBI" id="CHEBI:30616"/>
    </ligand>
</feature>
<dbReference type="PROSITE" id="PS50011">
    <property type="entry name" value="PROTEIN_KINASE_DOM"/>
    <property type="match status" value="1"/>
</dbReference>
<comment type="similarity">
    <text evidence="1">Belongs to the leucine-binding protein family.</text>
</comment>
<evidence type="ECO:0000256" key="5">
    <source>
        <dbReference type="ARBA" id="ARBA00022777"/>
    </source>
</evidence>
<keyword evidence="9" id="KW-1133">Transmembrane helix</keyword>
<keyword evidence="6 7" id="KW-0067">ATP-binding</keyword>
<dbReference type="Gene3D" id="3.30.200.20">
    <property type="entry name" value="Phosphorylase Kinase, domain 1"/>
    <property type="match status" value="1"/>
</dbReference>
<dbReference type="Gene3D" id="1.10.510.10">
    <property type="entry name" value="Transferase(Phosphotransferase) domain 1"/>
    <property type="match status" value="1"/>
</dbReference>
<evidence type="ECO:0000259" key="10">
    <source>
        <dbReference type="PROSITE" id="PS50011"/>
    </source>
</evidence>
<dbReference type="PROSITE" id="PS00107">
    <property type="entry name" value="PROTEIN_KINASE_ATP"/>
    <property type="match status" value="1"/>
</dbReference>
<dbReference type="SUPFAM" id="SSF56112">
    <property type="entry name" value="Protein kinase-like (PK-like)"/>
    <property type="match status" value="1"/>
</dbReference>
<keyword evidence="9" id="KW-0472">Membrane</keyword>
<accession>A0ABV8TJA6</accession>
<dbReference type="InterPro" id="IPR011009">
    <property type="entry name" value="Kinase-like_dom_sf"/>
</dbReference>
<dbReference type="InterPro" id="IPR000719">
    <property type="entry name" value="Prot_kinase_dom"/>
</dbReference>
<feature type="compositionally biased region" description="Basic and acidic residues" evidence="8">
    <location>
        <begin position="259"/>
        <end position="274"/>
    </location>
</feature>
<dbReference type="PROSITE" id="PS00108">
    <property type="entry name" value="PROTEIN_KINASE_ST"/>
    <property type="match status" value="1"/>
</dbReference>
<evidence type="ECO:0000313" key="12">
    <source>
        <dbReference type="Proteomes" id="UP001595824"/>
    </source>
</evidence>
<protein>
    <submittedName>
        <fullName evidence="11">ABC transporter substrate-binding protein</fullName>
    </submittedName>
</protein>
<proteinExistence type="inferred from homology"/>
<evidence type="ECO:0000256" key="6">
    <source>
        <dbReference type="ARBA" id="ARBA00022840"/>
    </source>
</evidence>
<keyword evidence="9" id="KW-0812">Transmembrane</keyword>
<keyword evidence="2" id="KW-0808">Transferase</keyword>
<dbReference type="PANTHER" id="PTHR43289:SF34">
    <property type="entry name" value="SERINE_THREONINE-PROTEIN KINASE YBDM-RELATED"/>
    <property type="match status" value="1"/>
</dbReference>
<dbReference type="Pfam" id="PF13458">
    <property type="entry name" value="Peripla_BP_6"/>
    <property type="match status" value="1"/>
</dbReference>
<dbReference type="RefSeq" id="WP_381741768.1">
    <property type="nucleotide sequence ID" value="NZ_JBHSDP010000024.1"/>
</dbReference>
<keyword evidence="5" id="KW-0418">Kinase</keyword>
<dbReference type="Gene3D" id="3.40.50.2300">
    <property type="match status" value="2"/>
</dbReference>
<keyword evidence="4 7" id="KW-0547">Nucleotide-binding</keyword>
<dbReference type="SMART" id="SM00220">
    <property type="entry name" value="S_TKc"/>
    <property type="match status" value="1"/>
</dbReference>
<dbReference type="PANTHER" id="PTHR43289">
    <property type="entry name" value="MITOGEN-ACTIVATED PROTEIN KINASE KINASE KINASE 20-RELATED"/>
    <property type="match status" value="1"/>
</dbReference>
<sequence>MRALTADDPAAIGGHRLLARLGAGGMGVVYLARGRGGRLVALKVIRAEHAADPHFRARFRREARLAGGVRGRWAVRVTGADTDAPEPWLATAFVPGPSLAEAVAAHGPLPVPAVLTLGRLLAEALAEVHAGGLVHRDVKPGNVVLGRDGPRLIDFGIARSAAATALTAPDAVIGTPGFLSPEQTRVRGGTVGPASDLFSLGCVLAYAATGRPPFGGGGPAGVLYRTVHEEPELDGLARLPGPARAAVARCLAKEAAARPTAEEVREAFAHRPPDPRVPAPEGPAVRDEDAHGAGDWLPPALLRLVAAHAARALDPPARAAAPARDDGTGRARTALGTAADPARASGPSGDAAGARPASSRRRFLVVGGAAAGVLGAAGAGALTLFARGHGTAAGPPPPEHTVALHGADPEQERGARLAVAAHNARTGAGFRLAVRAVADHGRPAEATEAARRLVADPAVCAVLGPGSAASVHAAAQVYGAVSMPVLLISSTASPDDLARVRSLGVTRAEEALGLPLSVYLTQARPVRRTAVVEDLAGGAAASRLARSIRAQPPGGGTVSGHQTAADSADFGPAVAGALAARAEAVVYAGTSPARAAACARALAGAGFHGARLAVEPVMRAAFLDAAGDAADGWVVSAPYSEPAAMTTAAARSFTAAYRARYGRAPGRWAAEAYDAVNLVAGTLSALGGAGDLTPGQVADRLFRTSAQGVAKPLRFSTDDPTHPLDFTRASFLYGVTGGAFRFLGRADEVTRPPDAAA</sequence>
<gene>
    <name evidence="11" type="ORF">ACFPC0_23785</name>
</gene>
<feature type="transmembrane region" description="Helical" evidence="9">
    <location>
        <begin position="363"/>
        <end position="386"/>
    </location>
</feature>
<dbReference type="Proteomes" id="UP001595824">
    <property type="component" value="Unassembled WGS sequence"/>
</dbReference>
<comment type="caution">
    <text evidence="11">The sequence shown here is derived from an EMBL/GenBank/DDBJ whole genome shotgun (WGS) entry which is preliminary data.</text>
</comment>
<evidence type="ECO:0000256" key="7">
    <source>
        <dbReference type="PROSITE-ProRule" id="PRU10141"/>
    </source>
</evidence>
<feature type="region of interest" description="Disordered" evidence="8">
    <location>
        <begin position="336"/>
        <end position="357"/>
    </location>
</feature>
<dbReference type="InterPro" id="IPR017441">
    <property type="entry name" value="Protein_kinase_ATP_BS"/>
</dbReference>
<keyword evidence="3" id="KW-0732">Signal</keyword>
<dbReference type="InterPro" id="IPR028082">
    <property type="entry name" value="Peripla_BP_I"/>
</dbReference>
<dbReference type="InterPro" id="IPR028081">
    <property type="entry name" value="Leu-bd"/>
</dbReference>
<evidence type="ECO:0000313" key="11">
    <source>
        <dbReference type="EMBL" id="MFC4330750.1"/>
    </source>
</evidence>
<keyword evidence="12" id="KW-1185">Reference proteome</keyword>
<evidence type="ECO:0000256" key="1">
    <source>
        <dbReference type="ARBA" id="ARBA00010062"/>
    </source>
</evidence>
<dbReference type="InterPro" id="IPR008271">
    <property type="entry name" value="Ser/Thr_kinase_AS"/>
</dbReference>
<dbReference type="CDD" id="cd14014">
    <property type="entry name" value="STKc_PknB_like"/>
    <property type="match status" value="1"/>
</dbReference>
<dbReference type="SUPFAM" id="SSF53822">
    <property type="entry name" value="Periplasmic binding protein-like I"/>
    <property type="match status" value="1"/>
</dbReference>
<feature type="region of interest" description="Disordered" evidence="8">
    <location>
        <begin position="259"/>
        <end position="292"/>
    </location>
</feature>
<feature type="domain" description="Protein kinase" evidence="10">
    <location>
        <begin position="15"/>
        <end position="277"/>
    </location>
</feature>
<dbReference type="EMBL" id="JBHSDP010000024">
    <property type="protein sequence ID" value="MFC4330750.1"/>
    <property type="molecule type" value="Genomic_DNA"/>
</dbReference>
<evidence type="ECO:0000256" key="4">
    <source>
        <dbReference type="ARBA" id="ARBA00022741"/>
    </source>
</evidence>
<name>A0ABV8TJA6_9ACTN</name>
<evidence type="ECO:0000256" key="3">
    <source>
        <dbReference type="ARBA" id="ARBA00022729"/>
    </source>
</evidence>
<organism evidence="11 12">
    <name type="scientific">Streptomyces andamanensis</name>
    <dbReference type="NCBI Taxonomy" id="1565035"/>
    <lineage>
        <taxon>Bacteria</taxon>
        <taxon>Bacillati</taxon>
        <taxon>Actinomycetota</taxon>
        <taxon>Actinomycetes</taxon>
        <taxon>Kitasatosporales</taxon>
        <taxon>Streptomycetaceae</taxon>
        <taxon>Streptomyces</taxon>
    </lineage>
</organism>
<evidence type="ECO:0000256" key="9">
    <source>
        <dbReference type="SAM" id="Phobius"/>
    </source>
</evidence>